<dbReference type="InterPro" id="IPR011014">
    <property type="entry name" value="MscS_channel_TM-2"/>
</dbReference>
<evidence type="ECO:0000256" key="3">
    <source>
        <dbReference type="ARBA" id="ARBA00022475"/>
    </source>
</evidence>
<name>A0ABS5JYM9_9BACT</name>
<sequence length="276" mass="30012">MEKYQNLIEKAYEVILVYGPKVILALIVLVVGLWVINRFTKMARKVMTKQNVNISLIGFVSSLTNLGLKALLLISVAGMIGIQTTSFIAILGAAGLAVGLALQGTLANFAGGVMVLIFKPYKVGDLIKAQGHLGVVKEIHIFVTILLSPESKTIIIPNGAISNGDITNYTTEGKIRVDMTFGISYESNIKKAKELLLNVMSNHPNVLEDPAPFVGVSELGDSSVNLAVRPHTKPQDYWTVYFDVYEQGKIALDEGGITIPFPQVDVHFDKDARISN</sequence>
<dbReference type="InterPro" id="IPR023408">
    <property type="entry name" value="MscS_beta-dom_sf"/>
</dbReference>
<feature type="domain" description="Mechanosensitive ion channel MscS" evidence="8">
    <location>
        <begin position="105"/>
        <end position="170"/>
    </location>
</feature>
<evidence type="ECO:0000256" key="4">
    <source>
        <dbReference type="ARBA" id="ARBA00022692"/>
    </source>
</evidence>
<evidence type="ECO:0000259" key="8">
    <source>
        <dbReference type="Pfam" id="PF00924"/>
    </source>
</evidence>
<evidence type="ECO:0000259" key="9">
    <source>
        <dbReference type="Pfam" id="PF21082"/>
    </source>
</evidence>
<dbReference type="Pfam" id="PF05552">
    <property type="entry name" value="MS_channel_1st_1"/>
    <property type="match status" value="1"/>
</dbReference>
<dbReference type="InterPro" id="IPR049142">
    <property type="entry name" value="MS_channel_1st"/>
</dbReference>
<proteinExistence type="inferred from homology"/>
<dbReference type="EMBL" id="JAGUCO010000011">
    <property type="protein sequence ID" value="MBS2099416.1"/>
    <property type="molecule type" value="Genomic_DNA"/>
</dbReference>
<keyword evidence="5 7" id="KW-1133">Transmembrane helix</keyword>
<dbReference type="PANTHER" id="PTHR30221">
    <property type="entry name" value="SMALL-CONDUCTANCE MECHANOSENSITIVE CHANNEL"/>
    <property type="match status" value="1"/>
</dbReference>
<dbReference type="SUPFAM" id="SSF50182">
    <property type="entry name" value="Sm-like ribonucleoproteins"/>
    <property type="match status" value="1"/>
</dbReference>
<dbReference type="Gene3D" id="1.10.287.1260">
    <property type="match status" value="1"/>
</dbReference>
<keyword evidence="4 7" id="KW-0812">Transmembrane</keyword>
<dbReference type="InterPro" id="IPR045275">
    <property type="entry name" value="MscS_archaea/bacteria_type"/>
</dbReference>
<dbReference type="InterPro" id="IPR011066">
    <property type="entry name" value="MscS_channel_C_sf"/>
</dbReference>
<dbReference type="InterPro" id="IPR010920">
    <property type="entry name" value="LSM_dom_sf"/>
</dbReference>
<dbReference type="PANTHER" id="PTHR30221:SF1">
    <property type="entry name" value="SMALL-CONDUCTANCE MECHANOSENSITIVE CHANNEL"/>
    <property type="match status" value="1"/>
</dbReference>
<organism evidence="11 12">
    <name type="scientific">Carboxylicivirga linearis</name>
    <dbReference type="NCBI Taxonomy" id="1628157"/>
    <lineage>
        <taxon>Bacteria</taxon>
        <taxon>Pseudomonadati</taxon>
        <taxon>Bacteroidota</taxon>
        <taxon>Bacteroidia</taxon>
        <taxon>Marinilabiliales</taxon>
        <taxon>Marinilabiliaceae</taxon>
        <taxon>Carboxylicivirga</taxon>
    </lineage>
</organism>
<dbReference type="Proteomes" id="UP000708576">
    <property type="component" value="Unassembled WGS sequence"/>
</dbReference>
<dbReference type="SUPFAM" id="SSF82861">
    <property type="entry name" value="Mechanosensitive channel protein MscS (YggB), transmembrane region"/>
    <property type="match status" value="1"/>
</dbReference>
<accession>A0ABS5JYM9</accession>
<evidence type="ECO:0000313" key="12">
    <source>
        <dbReference type="Proteomes" id="UP000708576"/>
    </source>
</evidence>
<keyword evidence="3" id="KW-1003">Cell membrane</keyword>
<dbReference type="Gene3D" id="3.30.70.100">
    <property type="match status" value="1"/>
</dbReference>
<dbReference type="Pfam" id="PF21082">
    <property type="entry name" value="MS_channel_3rd"/>
    <property type="match status" value="1"/>
</dbReference>
<gene>
    <name evidence="11" type="ORF">KEM10_14065</name>
</gene>
<dbReference type="InterPro" id="IPR008910">
    <property type="entry name" value="MSC_TM_helix"/>
</dbReference>
<dbReference type="Pfam" id="PF21088">
    <property type="entry name" value="MS_channel_1st"/>
    <property type="match status" value="1"/>
</dbReference>
<feature type="domain" description="Mechanosensitive ion channel MscS C-terminal" evidence="9">
    <location>
        <begin position="177"/>
        <end position="258"/>
    </location>
</feature>
<keyword evidence="6 7" id="KW-0472">Membrane</keyword>
<protein>
    <submittedName>
        <fullName evidence="11">Mechanosensitive ion channel</fullName>
    </submittedName>
</protein>
<dbReference type="InterPro" id="IPR049278">
    <property type="entry name" value="MS_channel_C"/>
</dbReference>
<feature type="transmembrane region" description="Helical" evidence="7">
    <location>
        <begin position="88"/>
        <end position="118"/>
    </location>
</feature>
<evidence type="ECO:0000256" key="2">
    <source>
        <dbReference type="ARBA" id="ARBA00008017"/>
    </source>
</evidence>
<feature type="transmembrane region" description="Helical" evidence="7">
    <location>
        <begin position="56"/>
        <end position="82"/>
    </location>
</feature>
<feature type="domain" description="Mechanosensitive ion channel transmembrane helices 2/3" evidence="10">
    <location>
        <begin position="63"/>
        <end position="103"/>
    </location>
</feature>
<keyword evidence="12" id="KW-1185">Reference proteome</keyword>
<evidence type="ECO:0000256" key="7">
    <source>
        <dbReference type="SAM" id="Phobius"/>
    </source>
</evidence>
<comment type="similarity">
    <text evidence="2">Belongs to the MscS (TC 1.A.23) family.</text>
</comment>
<comment type="subcellular location">
    <subcellularLocation>
        <location evidence="1">Cell membrane</location>
        <topology evidence="1">Multi-pass membrane protein</topology>
    </subcellularLocation>
</comment>
<dbReference type="Gene3D" id="2.30.30.60">
    <property type="match status" value="1"/>
</dbReference>
<evidence type="ECO:0000256" key="1">
    <source>
        <dbReference type="ARBA" id="ARBA00004651"/>
    </source>
</evidence>
<dbReference type="SUPFAM" id="SSF82689">
    <property type="entry name" value="Mechanosensitive channel protein MscS (YggB), C-terminal domain"/>
    <property type="match status" value="1"/>
</dbReference>
<feature type="transmembrane region" description="Helical" evidence="7">
    <location>
        <begin position="15"/>
        <end position="36"/>
    </location>
</feature>
<evidence type="ECO:0000256" key="5">
    <source>
        <dbReference type="ARBA" id="ARBA00022989"/>
    </source>
</evidence>
<evidence type="ECO:0000256" key="6">
    <source>
        <dbReference type="ARBA" id="ARBA00023136"/>
    </source>
</evidence>
<dbReference type="InterPro" id="IPR006685">
    <property type="entry name" value="MscS_channel_2nd"/>
</dbReference>
<comment type="caution">
    <text evidence="11">The sequence shown here is derived from an EMBL/GenBank/DDBJ whole genome shotgun (WGS) entry which is preliminary data.</text>
</comment>
<evidence type="ECO:0000313" key="11">
    <source>
        <dbReference type="EMBL" id="MBS2099416.1"/>
    </source>
</evidence>
<dbReference type="Pfam" id="PF00924">
    <property type="entry name" value="MS_channel_2nd"/>
    <property type="match status" value="1"/>
</dbReference>
<dbReference type="RefSeq" id="WP_212216659.1">
    <property type="nucleotide sequence ID" value="NZ_JAGUCO010000011.1"/>
</dbReference>
<reference evidence="11 12" key="1">
    <citation type="journal article" date="2015" name="Int. J. Syst. Evol. Microbiol.">
        <title>Carboxylicivirga linearis sp. nov., isolated from a sea cucumber culture pond.</title>
        <authorList>
            <person name="Wang F.Q."/>
            <person name="Zhou Y.X."/>
            <person name="Lin X.Z."/>
            <person name="Chen G.J."/>
            <person name="Du Z.J."/>
        </authorList>
    </citation>
    <scope>NUCLEOTIDE SEQUENCE [LARGE SCALE GENOMIC DNA]</scope>
    <source>
        <strain evidence="11 12">FB218</strain>
    </source>
</reference>
<evidence type="ECO:0000259" key="10">
    <source>
        <dbReference type="Pfam" id="PF21088"/>
    </source>
</evidence>